<feature type="transmembrane region" description="Helical" evidence="1">
    <location>
        <begin position="53"/>
        <end position="74"/>
    </location>
</feature>
<evidence type="ECO:0000313" key="3">
    <source>
        <dbReference type="Proteomes" id="UP000315215"/>
    </source>
</evidence>
<keyword evidence="1" id="KW-1133">Transmembrane helix</keyword>
<organism evidence="2 3">
    <name type="scientific">Radiobacillus deserti</name>
    <dbReference type="NCBI Taxonomy" id="2594883"/>
    <lineage>
        <taxon>Bacteria</taxon>
        <taxon>Bacillati</taxon>
        <taxon>Bacillota</taxon>
        <taxon>Bacilli</taxon>
        <taxon>Bacillales</taxon>
        <taxon>Bacillaceae</taxon>
        <taxon>Radiobacillus</taxon>
    </lineage>
</organism>
<dbReference type="EMBL" id="CP041666">
    <property type="protein sequence ID" value="QDP41476.1"/>
    <property type="molecule type" value="Genomic_DNA"/>
</dbReference>
<evidence type="ECO:0000256" key="1">
    <source>
        <dbReference type="SAM" id="Phobius"/>
    </source>
</evidence>
<name>A0A516KJA9_9BACI</name>
<proteinExistence type="predicted"/>
<feature type="transmembrane region" description="Helical" evidence="1">
    <location>
        <begin position="20"/>
        <end position="41"/>
    </location>
</feature>
<dbReference type="RefSeq" id="WP_143896059.1">
    <property type="nucleotide sequence ID" value="NZ_CP041666.1"/>
</dbReference>
<keyword evidence="3" id="KW-1185">Reference proteome</keyword>
<reference evidence="2 3" key="1">
    <citation type="submission" date="2019-07" db="EMBL/GenBank/DDBJ databases">
        <authorList>
            <person name="Li J."/>
        </authorList>
    </citation>
    <scope>NUCLEOTIDE SEQUENCE [LARGE SCALE GENOMIC DNA]</scope>
    <source>
        <strain evidence="2 3">TKL69</strain>
    </source>
</reference>
<dbReference type="Proteomes" id="UP000315215">
    <property type="component" value="Chromosome"/>
</dbReference>
<dbReference type="InterPro" id="IPR046139">
    <property type="entry name" value="DUF6141"/>
</dbReference>
<keyword evidence="1" id="KW-0812">Transmembrane</keyword>
<dbReference type="Pfam" id="PF19638">
    <property type="entry name" value="DUF6141"/>
    <property type="match status" value="1"/>
</dbReference>
<dbReference type="OrthoDB" id="582675at2"/>
<sequence length="168" mass="19467">MPKQSNVLFREVQRPRQVWIWLLVLGIAGFQWYCFIQQIILGIPVGNKPTSNVTIIILWISIGIILPVLLLGVFKLTTEVRQDGIYIRPVPFHLSYKRIPFEDLLDYKVIEYHPLKRFGGWGLRMNLKGEVAYNTYGNQGVELKLRYQTIVIGSQQPDKLKKAIDSKQ</sequence>
<keyword evidence="1" id="KW-0472">Membrane</keyword>
<dbReference type="AlphaFoldDB" id="A0A516KJA9"/>
<gene>
    <name evidence="2" type="ORF">FN924_15620</name>
</gene>
<protein>
    <submittedName>
        <fullName evidence="2">Uncharacterized protein</fullName>
    </submittedName>
</protein>
<evidence type="ECO:0000313" key="2">
    <source>
        <dbReference type="EMBL" id="QDP41476.1"/>
    </source>
</evidence>
<accession>A0A516KJA9</accession>
<dbReference type="KEGG" id="aqt:FN924_15620"/>